<feature type="signal peptide" evidence="2">
    <location>
        <begin position="1"/>
        <end position="22"/>
    </location>
</feature>
<dbReference type="InterPro" id="IPR035940">
    <property type="entry name" value="CAP_sf"/>
</dbReference>
<dbReference type="PRINTS" id="PR00837">
    <property type="entry name" value="V5TPXLIKE"/>
</dbReference>
<evidence type="ECO:0000313" key="5">
    <source>
        <dbReference type="Proteomes" id="UP001224775"/>
    </source>
</evidence>
<dbReference type="InterPro" id="IPR001283">
    <property type="entry name" value="CRISP-related"/>
</dbReference>
<dbReference type="SUPFAM" id="SSF55797">
    <property type="entry name" value="PR-1-like"/>
    <property type="match status" value="1"/>
</dbReference>
<keyword evidence="5" id="KW-1185">Reference proteome</keyword>
<keyword evidence="2" id="KW-0732">Signal</keyword>
<name>A0AAD8Y665_9STRA</name>
<evidence type="ECO:0000259" key="3">
    <source>
        <dbReference type="SMART" id="SM00198"/>
    </source>
</evidence>
<evidence type="ECO:0000256" key="1">
    <source>
        <dbReference type="SAM" id="MobiDB-lite"/>
    </source>
</evidence>
<evidence type="ECO:0000313" key="4">
    <source>
        <dbReference type="EMBL" id="KAK1740451.1"/>
    </source>
</evidence>
<dbReference type="AlphaFoldDB" id="A0AAD8Y665"/>
<reference evidence="4" key="1">
    <citation type="submission" date="2023-06" db="EMBL/GenBank/DDBJ databases">
        <title>Survivors Of The Sea: Transcriptome response of Skeletonema marinoi to long-term dormancy.</title>
        <authorList>
            <person name="Pinder M.I.M."/>
            <person name="Kourtchenko O."/>
            <person name="Robertson E.K."/>
            <person name="Larsson T."/>
            <person name="Maumus F."/>
            <person name="Osuna-Cruz C.M."/>
            <person name="Vancaester E."/>
            <person name="Stenow R."/>
            <person name="Vandepoele K."/>
            <person name="Ploug H."/>
            <person name="Bruchert V."/>
            <person name="Godhe A."/>
            <person name="Topel M."/>
        </authorList>
    </citation>
    <scope>NUCLEOTIDE SEQUENCE</scope>
    <source>
        <strain evidence="4">R05AC</strain>
    </source>
</reference>
<evidence type="ECO:0000256" key="2">
    <source>
        <dbReference type="SAM" id="SignalP"/>
    </source>
</evidence>
<proteinExistence type="predicted"/>
<feature type="chain" id="PRO_5041926361" evidence="2">
    <location>
        <begin position="23"/>
        <end position="497"/>
    </location>
</feature>
<dbReference type="SMART" id="SM00198">
    <property type="entry name" value="SCP"/>
    <property type="match status" value="1"/>
</dbReference>
<dbReference type="Proteomes" id="UP001224775">
    <property type="component" value="Unassembled WGS sequence"/>
</dbReference>
<organism evidence="4 5">
    <name type="scientific">Skeletonema marinoi</name>
    <dbReference type="NCBI Taxonomy" id="267567"/>
    <lineage>
        <taxon>Eukaryota</taxon>
        <taxon>Sar</taxon>
        <taxon>Stramenopiles</taxon>
        <taxon>Ochrophyta</taxon>
        <taxon>Bacillariophyta</taxon>
        <taxon>Coscinodiscophyceae</taxon>
        <taxon>Thalassiosirophycidae</taxon>
        <taxon>Thalassiosirales</taxon>
        <taxon>Skeletonemataceae</taxon>
        <taxon>Skeletonema</taxon>
        <taxon>Skeletonema marinoi-dohrnii complex</taxon>
    </lineage>
</organism>
<dbReference type="Pfam" id="PF00188">
    <property type="entry name" value="CAP"/>
    <property type="match status" value="1"/>
</dbReference>
<dbReference type="Gene3D" id="3.40.33.10">
    <property type="entry name" value="CAP"/>
    <property type="match status" value="1"/>
</dbReference>
<accession>A0AAD8Y665</accession>
<gene>
    <name evidence="4" type="ORF">QTG54_008546</name>
</gene>
<protein>
    <submittedName>
        <fullName evidence="4">CAP domain-containing protein</fullName>
    </submittedName>
</protein>
<comment type="caution">
    <text evidence="4">The sequence shown here is derived from an EMBL/GenBank/DDBJ whole genome shotgun (WGS) entry which is preliminary data.</text>
</comment>
<dbReference type="InterPro" id="IPR014044">
    <property type="entry name" value="CAP_dom"/>
</dbReference>
<dbReference type="PANTHER" id="PTHR10334">
    <property type="entry name" value="CYSTEINE-RICH SECRETORY PROTEIN-RELATED"/>
    <property type="match status" value="1"/>
</dbReference>
<dbReference type="EMBL" id="JATAAI010000015">
    <property type="protein sequence ID" value="KAK1740451.1"/>
    <property type="molecule type" value="Genomic_DNA"/>
</dbReference>
<feature type="region of interest" description="Disordered" evidence="1">
    <location>
        <begin position="162"/>
        <end position="199"/>
    </location>
</feature>
<sequence>MMIKSTTLFLAIGSIVAAASNSADVPPSISNEDWDYQVVGEARSADEDRGLLRSNTECITIRMKGDGNADKNSVLLEDLTDGTTISDGPGTLPAGIWDSPCLQAPDGNLLKLTIDTPSGYSSTAFHAVFVGTFRFIRVAGGEKNDVDVRCFRLTANHPFVEDANCDDAPSQQSSNSGGGSSGGPPVQQASTLPFTSRMGCGSGEKKIQVTFEKDSYNENKWWIQKKNTNNKVLECDGNGAYCESEVVDACLEADDYEVVMRDAIGDGCPKFELKMEKSGGGWSHPLIARCYNGKEWKRHFHTKPSTMTPREVDWLDAHNERRQKYYYDGNSIKSNGNDNYIPQVWDSRLAEMAQGYANRLLDDCESNEMSHDSTRQGAGENMAKNRGTVGSAYGSQYPAGNIVNRFVEAELDKPFGERYHLTQVLWQASGYVGCADGFKEYVFGGVTKHCHTQVCRYSAPGNCGVNANNDFEKMMYSFDELNCGGDMKNPPDGMHAM</sequence>
<feature type="region of interest" description="Disordered" evidence="1">
    <location>
        <begin position="367"/>
        <end position="387"/>
    </location>
</feature>
<feature type="domain" description="SCP" evidence="3">
    <location>
        <begin position="309"/>
        <end position="465"/>
    </location>
</feature>